<evidence type="ECO:0000256" key="1">
    <source>
        <dbReference type="ARBA" id="ARBA00023239"/>
    </source>
</evidence>
<keyword evidence="1" id="KW-0456">Lyase</keyword>
<dbReference type="PANTHER" id="PTHR21240:SF28">
    <property type="entry name" value="ISO-OROTATE DECARBOXYLASE (EUROFUNG)"/>
    <property type="match status" value="1"/>
</dbReference>
<evidence type="ECO:0000313" key="3">
    <source>
        <dbReference type="EMBL" id="EMA44616.1"/>
    </source>
</evidence>
<name>M0MFY4_HALMO</name>
<gene>
    <name evidence="3" type="ORF">C448_07959</name>
</gene>
<protein>
    <recommendedName>
        <fullName evidence="2">Amidohydrolase-related domain-containing protein</fullName>
    </recommendedName>
</protein>
<dbReference type="SUPFAM" id="SSF51556">
    <property type="entry name" value="Metallo-dependent hydrolases"/>
    <property type="match status" value="1"/>
</dbReference>
<dbReference type="InterPro" id="IPR032465">
    <property type="entry name" value="ACMSD"/>
</dbReference>
<accession>M0MFY4</accession>
<dbReference type="GO" id="GO:0019748">
    <property type="term" value="P:secondary metabolic process"/>
    <property type="evidence" value="ECO:0007669"/>
    <property type="project" value="TreeGrafter"/>
</dbReference>
<dbReference type="Pfam" id="PF04909">
    <property type="entry name" value="Amidohydro_2"/>
    <property type="match status" value="1"/>
</dbReference>
<dbReference type="PATRIC" id="fig|931277.6.peg.1555"/>
<dbReference type="eggNOG" id="arCOG01931">
    <property type="taxonomic scope" value="Archaea"/>
</dbReference>
<evidence type="ECO:0000313" key="4">
    <source>
        <dbReference type="Proteomes" id="UP000011568"/>
    </source>
</evidence>
<dbReference type="STRING" id="931277.C448_07959"/>
<organism evidence="3 4">
    <name type="scientific">Halococcus morrhuae DSM 1307</name>
    <dbReference type="NCBI Taxonomy" id="931277"/>
    <lineage>
        <taxon>Archaea</taxon>
        <taxon>Methanobacteriati</taxon>
        <taxon>Methanobacteriota</taxon>
        <taxon>Stenosarchaea group</taxon>
        <taxon>Halobacteria</taxon>
        <taxon>Halobacteriales</taxon>
        <taxon>Halococcaceae</taxon>
        <taxon>Halococcus</taxon>
    </lineage>
</organism>
<reference evidence="3 4" key="1">
    <citation type="journal article" date="2014" name="PLoS Genet.">
        <title>Phylogenetically driven sequencing of extremely halophilic archaea reveals strategies for static and dynamic osmo-response.</title>
        <authorList>
            <person name="Becker E.A."/>
            <person name="Seitzer P.M."/>
            <person name="Tritt A."/>
            <person name="Larsen D."/>
            <person name="Krusor M."/>
            <person name="Yao A.I."/>
            <person name="Wu D."/>
            <person name="Madern D."/>
            <person name="Eisen J.A."/>
            <person name="Darling A.E."/>
            <person name="Facciotti M.T."/>
        </authorList>
    </citation>
    <scope>NUCLEOTIDE SEQUENCE [LARGE SCALE GENOMIC DNA]</scope>
    <source>
        <strain evidence="3 4">DSM 1307</strain>
    </source>
</reference>
<dbReference type="Proteomes" id="UP000011568">
    <property type="component" value="Unassembled WGS sequence"/>
</dbReference>
<dbReference type="GO" id="GO:0016831">
    <property type="term" value="F:carboxy-lyase activity"/>
    <property type="evidence" value="ECO:0007669"/>
    <property type="project" value="InterPro"/>
</dbReference>
<dbReference type="GO" id="GO:0016787">
    <property type="term" value="F:hydrolase activity"/>
    <property type="evidence" value="ECO:0007669"/>
    <property type="project" value="InterPro"/>
</dbReference>
<feature type="domain" description="Amidohydrolase-related" evidence="2">
    <location>
        <begin position="26"/>
        <end position="262"/>
    </location>
</feature>
<dbReference type="CDD" id="cd01292">
    <property type="entry name" value="metallo-dependent_hydrolases"/>
    <property type="match status" value="1"/>
</dbReference>
<dbReference type="InterPro" id="IPR032466">
    <property type="entry name" value="Metal_Hydrolase"/>
</dbReference>
<dbReference type="GO" id="GO:0005737">
    <property type="term" value="C:cytoplasm"/>
    <property type="evidence" value="ECO:0007669"/>
    <property type="project" value="TreeGrafter"/>
</dbReference>
<dbReference type="PANTHER" id="PTHR21240">
    <property type="entry name" value="2-AMINO-3-CARBOXYLMUCONATE-6-SEMIALDEHYDE DECARBOXYLASE"/>
    <property type="match status" value="1"/>
</dbReference>
<comment type="caution">
    <text evidence="3">The sequence shown here is derived from an EMBL/GenBank/DDBJ whole genome shotgun (WGS) entry which is preliminary data.</text>
</comment>
<dbReference type="InterPro" id="IPR006680">
    <property type="entry name" value="Amidohydro-rel"/>
</dbReference>
<evidence type="ECO:0000259" key="2">
    <source>
        <dbReference type="Pfam" id="PF04909"/>
    </source>
</evidence>
<sequence>MPDRLMAAIREALTDAAGWEFDHPTDRTALEAALREAGIDQYVALPYAHKSGMAAELNDWLLKEAKSSRMCLPFATVHPADDVHAVVEAAFKNGARGLKFQCPVQEVAPDDPRLDPAYELCVEYDRPVLHHAGTAPMFGDSPHVGIERFRQFREQFPEVRACCAHMGTFEHEAFLDIARADENVYLDTSFAMATVVDRHVEFDPAVIDDGVFEELAGRIMYGSDFPNMPHAYEREFEGLIQRNLSETAFEALFRGAAEQFLGEV</sequence>
<dbReference type="EMBL" id="AOMC01000105">
    <property type="protein sequence ID" value="EMA44616.1"/>
    <property type="molecule type" value="Genomic_DNA"/>
</dbReference>
<dbReference type="AlphaFoldDB" id="M0MFY4"/>
<proteinExistence type="predicted"/>
<dbReference type="Gene3D" id="3.20.20.140">
    <property type="entry name" value="Metal-dependent hydrolases"/>
    <property type="match status" value="1"/>
</dbReference>
<keyword evidence="4" id="KW-1185">Reference proteome</keyword>